<name>A0A3P6F6P9_BRAOL</name>
<dbReference type="EMBL" id="LR031878">
    <property type="protein sequence ID" value="VDD53363.1"/>
    <property type="molecule type" value="Genomic_DNA"/>
</dbReference>
<dbReference type="AlphaFoldDB" id="A0A3P6F6P9"/>
<reference evidence="1" key="1">
    <citation type="submission" date="2018-11" db="EMBL/GenBank/DDBJ databases">
        <authorList>
            <consortium name="Genoscope - CEA"/>
            <person name="William W."/>
        </authorList>
    </citation>
    <scope>NUCLEOTIDE SEQUENCE</scope>
</reference>
<gene>
    <name evidence="1" type="ORF">BOLC1T05752H</name>
</gene>
<organism evidence="1">
    <name type="scientific">Brassica oleracea</name>
    <name type="common">Wild cabbage</name>
    <dbReference type="NCBI Taxonomy" id="3712"/>
    <lineage>
        <taxon>Eukaryota</taxon>
        <taxon>Viridiplantae</taxon>
        <taxon>Streptophyta</taxon>
        <taxon>Embryophyta</taxon>
        <taxon>Tracheophyta</taxon>
        <taxon>Spermatophyta</taxon>
        <taxon>Magnoliopsida</taxon>
        <taxon>eudicotyledons</taxon>
        <taxon>Gunneridae</taxon>
        <taxon>Pentapetalae</taxon>
        <taxon>rosids</taxon>
        <taxon>malvids</taxon>
        <taxon>Brassicales</taxon>
        <taxon>Brassicaceae</taxon>
        <taxon>Brassiceae</taxon>
        <taxon>Brassica</taxon>
    </lineage>
</organism>
<sequence length="55" mass="6304">MLLSNTTDQRSTSTRKRLTCLHQYNGSLKTELCYTHKANRSAPQGQTYLLEEAMI</sequence>
<evidence type="ECO:0000313" key="1">
    <source>
        <dbReference type="EMBL" id="VDD53363.1"/>
    </source>
</evidence>
<proteinExistence type="predicted"/>
<accession>A0A3P6F6P9</accession>
<protein>
    <submittedName>
        <fullName evidence="1">Uncharacterized protein</fullName>
    </submittedName>
</protein>